<evidence type="ECO:0000313" key="2">
    <source>
        <dbReference type="EMBL" id="MDU0338410.1"/>
    </source>
</evidence>
<dbReference type="PANTHER" id="PTHR33221:SF4">
    <property type="entry name" value="HTH-TYPE TRANSCRIPTIONAL REPRESSOR NSRR"/>
    <property type="match status" value="1"/>
</dbReference>
<dbReference type="PANTHER" id="PTHR33221">
    <property type="entry name" value="WINGED HELIX-TURN-HELIX TRANSCRIPTIONAL REGULATOR, RRF2 FAMILY"/>
    <property type="match status" value="1"/>
</dbReference>
<proteinExistence type="predicted"/>
<evidence type="ECO:0000313" key="3">
    <source>
        <dbReference type="Proteomes" id="UP001254257"/>
    </source>
</evidence>
<dbReference type="InterPro" id="IPR036388">
    <property type="entry name" value="WH-like_DNA-bd_sf"/>
</dbReference>
<gene>
    <name evidence="2" type="ORF">RKE40_00875</name>
</gene>
<dbReference type="Pfam" id="PF02082">
    <property type="entry name" value="Rrf2"/>
    <property type="match status" value="1"/>
</dbReference>
<dbReference type="PROSITE" id="PS51197">
    <property type="entry name" value="HTH_RRF2_2"/>
    <property type="match status" value="1"/>
</dbReference>
<keyword evidence="1" id="KW-0238">DNA-binding</keyword>
<dbReference type="RefSeq" id="WP_316016356.1">
    <property type="nucleotide sequence ID" value="NZ_JAWDID010000001.1"/>
</dbReference>
<evidence type="ECO:0000256" key="1">
    <source>
        <dbReference type="ARBA" id="ARBA00023125"/>
    </source>
</evidence>
<keyword evidence="3" id="KW-1185">Reference proteome</keyword>
<dbReference type="NCBIfam" id="TIGR00738">
    <property type="entry name" value="rrf2_super"/>
    <property type="match status" value="1"/>
</dbReference>
<organism evidence="2 3">
    <name type="scientific">Bosea rubneri</name>
    <dbReference type="NCBI Taxonomy" id="3075434"/>
    <lineage>
        <taxon>Bacteria</taxon>
        <taxon>Pseudomonadati</taxon>
        <taxon>Pseudomonadota</taxon>
        <taxon>Alphaproteobacteria</taxon>
        <taxon>Hyphomicrobiales</taxon>
        <taxon>Boseaceae</taxon>
        <taxon>Bosea</taxon>
    </lineage>
</organism>
<comment type="caution">
    <text evidence="2">The sequence shown here is derived from an EMBL/GenBank/DDBJ whole genome shotgun (WGS) entry which is preliminary data.</text>
</comment>
<accession>A0ABU3S0W8</accession>
<name>A0ABU3S0W8_9HYPH</name>
<dbReference type="SUPFAM" id="SSF46785">
    <property type="entry name" value="Winged helix' DNA-binding domain"/>
    <property type="match status" value="1"/>
</dbReference>
<dbReference type="Gene3D" id="1.10.10.10">
    <property type="entry name" value="Winged helix-like DNA-binding domain superfamily/Winged helix DNA-binding domain"/>
    <property type="match status" value="1"/>
</dbReference>
<reference evidence="2 3" key="1">
    <citation type="submission" date="2023-09" db="EMBL/GenBank/DDBJ databases">
        <title>Whole genome shotgun sequencing (WGS) of Bosea sp. ZW T0_25, isolated from stored onions (Allium cepa).</title>
        <authorList>
            <person name="Stoll D.A."/>
            <person name="Huch M."/>
        </authorList>
    </citation>
    <scope>NUCLEOTIDE SEQUENCE [LARGE SCALE GENOMIC DNA]</scope>
    <source>
        <strain evidence="2 3">ZW T0_25</strain>
    </source>
</reference>
<dbReference type="InterPro" id="IPR036390">
    <property type="entry name" value="WH_DNA-bd_sf"/>
</dbReference>
<protein>
    <submittedName>
        <fullName evidence="2">Rrf2 family transcriptional regulator</fullName>
    </submittedName>
</protein>
<dbReference type="Proteomes" id="UP001254257">
    <property type="component" value="Unassembled WGS sequence"/>
</dbReference>
<dbReference type="InterPro" id="IPR000944">
    <property type="entry name" value="Tscrpt_reg_Rrf2"/>
</dbReference>
<sequence length="158" mass="17264">MRLTNFSDYSLRLLMYAATRDGQLITIEETAAVYGISRAHLMKVANLLVRAGFLKSIRGRSGGLVLARPPGEIGVGAVLRTTEPDFALVECFEAGNRCLVTPRCRLRGVLNEALTAFVTTLDRYTLADLVLRPEDFGIVAPTQDTPKPARRRASQAAT</sequence>
<dbReference type="EMBL" id="JAWDID010000001">
    <property type="protein sequence ID" value="MDU0338410.1"/>
    <property type="molecule type" value="Genomic_DNA"/>
</dbReference>